<name>A0AA35X7J9_GEOBA</name>
<keyword evidence="2" id="KW-1185">Reference proteome</keyword>
<reference evidence="1" key="1">
    <citation type="submission" date="2023-03" db="EMBL/GenBank/DDBJ databases">
        <authorList>
            <person name="Steffen K."/>
            <person name="Cardenas P."/>
        </authorList>
    </citation>
    <scope>NUCLEOTIDE SEQUENCE</scope>
</reference>
<proteinExistence type="predicted"/>
<comment type="caution">
    <text evidence="1">The sequence shown here is derived from an EMBL/GenBank/DDBJ whole genome shotgun (WGS) entry which is preliminary data.</text>
</comment>
<evidence type="ECO:0000313" key="1">
    <source>
        <dbReference type="EMBL" id="CAI8040572.1"/>
    </source>
</evidence>
<organism evidence="1 2">
    <name type="scientific">Geodia barretti</name>
    <name type="common">Barrett's horny sponge</name>
    <dbReference type="NCBI Taxonomy" id="519541"/>
    <lineage>
        <taxon>Eukaryota</taxon>
        <taxon>Metazoa</taxon>
        <taxon>Porifera</taxon>
        <taxon>Demospongiae</taxon>
        <taxon>Heteroscleromorpha</taxon>
        <taxon>Tetractinellida</taxon>
        <taxon>Astrophorina</taxon>
        <taxon>Geodiidae</taxon>
        <taxon>Geodia</taxon>
    </lineage>
</organism>
<dbReference type="EMBL" id="CASHTH010003116">
    <property type="protein sequence ID" value="CAI8040572.1"/>
    <property type="molecule type" value="Genomic_DNA"/>
</dbReference>
<protein>
    <submittedName>
        <fullName evidence="1">Uncharacterized protein</fullName>
    </submittedName>
</protein>
<dbReference type="Proteomes" id="UP001174909">
    <property type="component" value="Unassembled WGS sequence"/>
</dbReference>
<evidence type="ECO:0000313" key="2">
    <source>
        <dbReference type="Proteomes" id="UP001174909"/>
    </source>
</evidence>
<accession>A0AA35X7J9</accession>
<dbReference type="AlphaFoldDB" id="A0AA35X7J9"/>
<feature type="non-terminal residue" evidence="1">
    <location>
        <position position="1"/>
    </location>
</feature>
<gene>
    <name evidence="1" type="ORF">GBAR_LOCUS22598</name>
</gene>
<sequence>AQSTPPGILGRSRRRTRIASALAERPGVTEGQVAGAIAEALAAQTPGLTEAEVSEAIAKALADRPGVTQEDIQKAVSEAVSMAMPAPAMDEPA</sequence>